<dbReference type="InterPro" id="IPR044643">
    <property type="entry name" value="TrpF_fam"/>
</dbReference>
<dbReference type="AlphaFoldDB" id="A0A4P7NYT8"/>
<comment type="catalytic activity">
    <reaction evidence="1 10">
        <text>N-(5-phospho-beta-D-ribosyl)anthranilate = 1-(2-carboxyphenylamino)-1-deoxy-D-ribulose 5-phosphate</text>
        <dbReference type="Rhea" id="RHEA:21540"/>
        <dbReference type="ChEBI" id="CHEBI:18277"/>
        <dbReference type="ChEBI" id="CHEBI:58613"/>
        <dbReference type="EC" id="5.3.1.24"/>
    </reaction>
</comment>
<evidence type="ECO:0000256" key="3">
    <source>
        <dbReference type="ARBA" id="ARBA00007571"/>
    </source>
</evidence>
<sequence>MQNRTRVKICGITNITDATTAVQAGADALGFVFYDKSPRVVTIDQAWAVFEKLPAFVTTTALFVNPDVSLVEKVIKDLKIDLLQFHGDESPAFCDQFSRPYIKAVRMQAETDLEQLAVQYASSQGLLLDTYVKGVPGGTGAAFNWNWVAPERRLNVTLPVILAGGLNEDNVEQAIRSVHPWAVDVSGGVESVPGQKSSEKIQAFIQAVNNVR</sequence>
<dbReference type="EC" id="5.3.1.24" evidence="4 10"/>
<keyword evidence="13" id="KW-1185">Reference proteome</keyword>
<dbReference type="InterPro" id="IPR011060">
    <property type="entry name" value="RibuloseP-bd_barrel"/>
</dbReference>
<evidence type="ECO:0000256" key="6">
    <source>
        <dbReference type="ARBA" id="ARBA00022605"/>
    </source>
</evidence>
<evidence type="ECO:0000259" key="11">
    <source>
        <dbReference type="Pfam" id="PF00697"/>
    </source>
</evidence>
<dbReference type="SUPFAM" id="SSF51366">
    <property type="entry name" value="Ribulose-phoshate binding barrel"/>
    <property type="match status" value="1"/>
</dbReference>
<organism evidence="12 13">
    <name type="scientific">Hydrogenovibrio crunogenus</name>
    <dbReference type="NCBI Taxonomy" id="39765"/>
    <lineage>
        <taxon>Bacteria</taxon>
        <taxon>Pseudomonadati</taxon>
        <taxon>Pseudomonadota</taxon>
        <taxon>Gammaproteobacteria</taxon>
        <taxon>Thiotrichales</taxon>
        <taxon>Piscirickettsiaceae</taxon>
        <taxon>Hydrogenovibrio</taxon>
    </lineage>
</organism>
<dbReference type="PANTHER" id="PTHR42894">
    <property type="entry name" value="N-(5'-PHOSPHORIBOSYL)ANTHRANILATE ISOMERASE"/>
    <property type="match status" value="1"/>
</dbReference>
<name>A0A4P7NYT8_9GAMM</name>
<keyword evidence="8 10" id="KW-0057">Aromatic amino acid biosynthesis</keyword>
<evidence type="ECO:0000313" key="12">
    <source>
        <dbReference type="EMBL" id="QBZ82828.1"/>
    </source>
</evidence>
<dbReference type="HAMAP" id="MF_00135">
    <property type="entry name" value="PRAI"/>
    <property type="match status" value="1"/>
</dbReference>
<accession>A0A4P7NYT8</accession>
<gene>
    <name evidence="10 12" type="primary">trpF</name>
    <name evidence="12" type="ORF">GHNINEIG_00865</name>
</gene>
<dbReference type="FunFam" id="3.20.20.70:FF:000075">
    <property type="entry name" value="Tryptophan biosynthesis protein TRP1"/>
    <property type="match status" value="1"/>
</dbReference>
<evidence type="ECO:0000256" key="2">
    <source>
        <dbReference type="ARBA" id="ARBA00004664"/>
    </source>
</evidence>
<dbReference type="GO" id="GO:0000162">
    <property type="term" value="P:L-tryptophan biosynthetic process"/>
    <property type="evidence" value="ECO:0007669"/>
    <property type="project" value="UniProtKB-UniRule"/>
</dbReference>
<reference evidence="12 13" key="1">
    <citation type="submission" date="2018-08" db="EMBL/GenBank/DDBJ databases">
        <title>Horizontal acquisition of hydrogen conversion ability and other habitat adaptations in Hydrogenovibrio crunogenus strains.</title>
        <authorList>
            <person name="Gonnella G."/>
            <person name="Adam N."/>
            <person name="Perner M."/>
        </authorList>
    </citation>
    <scope>NUCLEOTIDE SEQUENCE [LARGE SCALE GENOMIC DNA]</scope>
    <source>
        <strain evidence="12 13">SP-41</strain>
    </source>
</reference>
<evidence type="ECO:0000256" key="4">
    <source>
        <dbReference type="ARBA" id="ARBA00012572"/>
    </source>
</evidence>
<evidence type="ECO:0000256" key="8">
    <source>
        <dbReference type="ARBA" id="ARBA00023141"/>
    </source>
</evidence>
<comment type="similarity">
    <text evidence="3 10">Belongs to the TrpF family.</text>
</comment>
<evidence type="ECO:0000256" key="7">
    <source>
        <dbReference type="ARBA" id="ARBA00022822"/>
    </source>
</evidence>
<dbReference type="InterPro" id="IPR001240">
    <property type="entry name" value="PRAI_dom"/>
</dbReference>
<evidence type="ECO:0000313" key="13">
    <source>
        <dbReference type="Proteomes" id="UP000296201"/>
    </source>
</evidence>
<feature type="domain" description="N-(5'phosphoribosyl) anthranilate isomerase (PRAI)" evidence="11">
    <location>
        <begin position="7"/>
        <end position="207"/>
    </location>
</feature>
<dbReference type="Proteomes" id="UP000296201">
    <property type="component" value="Chromosome"/>
</dbReference>
<evidence type="ECO:0000256" key="5">
    <source>
        <dbReference type="ARBA" id="ARBA00022272"/>
    </source>
</evidence>
<keyword evidence="9 10" id="KW-0413">Isomerase</keyword>
<protein>
    <recommendedName>
        <fullName evidence="5 10">N-(5'-phosphoribosyl)anthranilate isomerase</fullName>
        <shortName evidence="10">PRAI</shortName>
        <ecNumber evidence="4 10">5.3.1.24</ecNumber>
    </recommendedName>
</protein>
<dbReference type="OrthoDB" id="9796196at2"/>
<evidence type="ECO:0000256" key="1">
    <source>
        <dbReference type="ARBA" id="ARBA00001164"/>
    </source>
</evidence>
<evidence type="ECO:0000256" key="10">
    <source>
        <dbReference type="HAMAP-Rule" id="MF_00135"/>
    </source>
</evidence>
<proteinExistence type="inferred from homology"/>
<dbReference type="UniPathway" id="UPA00035">
    <property type="reaction ID" value="UER00042"/>
</dbReference>
<evidence type="ECO:0000256" key="9">
    <source>
        <dbReference type="ARBA" id="ARBA00023235"/>
    </source>
</evidence>
<dbReference type="PANTHER" id="PTHR42894:SF1">
    <property type="entry name" value="N-(5'-PHOSPHORIBOSYL)ANTHRANILATE ISOMERASE"/>
    <property type="match status" value="1"/>
</dbReference>
<comment type="pathway">
    <text evidence="2 10">Amino-acid biosynthesis; L-tryptophan biosynthesis; L-tryptophan from chorismate: step 3/5.</text>
</comment>
<dbReference type="CDD" id="cd00405">
    <property type="entry name" value="PRAI"/>
    <property type="match status" value="1"/>
</dbReference>
<keyword evidence="7 10" id="KW-0822">Tryptophan biosynthesis</keyword>
<dbReference type="InterPro" id="IPR013785">
    <property type="entry name" value="Aldolase_TIM"/>
</dbReference>
<dbReference type="Pfam" id="PF00697">
    <property type="entry name" value="PRAI"/>
    <property type="match status" value="1"/>
</dbReference>
<dbReference type="EMBL" id="CP032096">
    <property type="protein sequence ID" value="QBZ82828.1"/>
    <property type="molecule type" value="Genomic_DNA"/>
</dbReference>
<dbReference type="NCBIfam" id="NF002298">
    <property type="entry name" value="PRK01222.1-4"/>
    <property type="match status" value="1"/>
</dbReference>
<keyword evidence="6 10" id="KW-0028">Amino-acid biosynthesis</keyword>
<dbReference type="GO" id="GO:0004640">
    <property type="term" value="F:phosphoribosylanthranilate isomerase activity"/>
    <property type="evidence" value="ECO:0007669"/>
    <property type="project" value="UniProtKB-UniRule"/>
</dbReference>
<dbReference type="Gene3D" id="3.20.20.70">
    <property type="entry name" value="Aldolase class I"/>
    <property type="match status" value="1"/>
</dbReference>